<accession>A0A846YJR3</accession>
<reference evidence="2 3" key="1">
    <citation type="submission" date="2020-04" db="EMBL/GenBank/DDBJ databases">
        <title>MicrobeNet Type strains.</title>
        <authorList>
            <person name="Nicholson A.C."/>
        </authorList>
    </citation>
    <scope>NUCLEOTIDE SEQUENCE [LARGE SCALE GENOMIC DNA]</scope>
    <source>
        <strain evidence="2 3">JCM 3332</strain>
    </source>
</reference>
<feature type="compositionally biased region" description="Polar residues" evidence="1">
    <location>
        <begin position="97"/>
        <end position="109"/>
    </location>
</feature>
<protein>
    <submittedName>
        <fullName evidence="2">Uncharacterized protein</fullName>
    </submittedName>
</protein>
<dbReference type="RefSeq" id="WP_062976103.1">
    <property type="nucleotide sequence ID" value="NZ_JAAXOT010000006.1"/>
</dbReference>
<name>A0A846YJR3_9NOCA</name>
<dbReference type="Proteomes" id="UP000570678">
    <property type="component" value="Unassembled WGS sequence"/>
</dbReference>
<comment type="caution">
    <text evidence="2">The sequence shown here is derived from an EMBL/GenBank/DDBJ whole genome shotgun (WGS) entry which is preliminary data.</text>
</comment>
<feature type="region of interest" description="Disordered" evidence="1">
    <location>
        <begin position="92"/>
        <end position="133"/>
    </location>
</feature>
<evidence type="ECO:0000313" key="3">
    <source>
        <dbReference type="Proteomes" id="UP000570678"/>
    </source>
</evidence>
<evidence type="ECO:0000256" key="1">
    <source>
        <dbReference type="SAM" id="MobiDB-lite"/>
    </source>
</evidence>
<sequence length="133" mass="14566">MSYIDILVRLQSADHRILMDRAAVKGRTVTELATEVLRAGIHSRAREAREASWEEYRTTHRIGAAEVDAVRAAFVAGWETAHGRAGIAPVRRLRNRAATTTDPEGSTTAIRKLPSARATSAPVTHASRASRVR</sequence>
<evidence type="ECO:0000313" key="2">
    <source>
        <dbReference type="EMBL" id="NKY57358.1"/>
    </source>
</evidence>
<proteinExistence type="predicted"/>
<organism evidence="2 3">
    <name type="scientific">Nocardia flavorosea</name>
    <dbReference type="NCBI Taxonomy" id="53429"/>
    <lineage>
        <taxon>Bacteria</taxon>
        <taxon>Bacillati</taxon>
        <taxon>Actinomycetota</taxon>
        <taxon>Actinomycetes</taxon>
        <taxon>Mycobacteriales</taxon>
        <taxon>Nocardiaceae</taxon>
        <taxon>Nocardia</taxon>
    </lineage>
</organism>
<dbReference type="EMBL" id="JAAXOT010000006">
    <property type="protein sequence ID" value="NKY57358.1"/>
    <property type="molecule type" value="Genomic_DNA"/>
</dbReference>
<dbReference type="AlphaFoldDB" id="A0A846YJR3"/>
<keyword evidence="3" id="KW-1185">Reference proteome</keyword>
<gene>
    <name evidence="2" type="ORF">HGA15_14580</name>
</gene>